<proteinExistence type="predicted"/>
<keyword evidence="3" id="KW-1185">Reference proteome</keyword>
<evidence type="ECO:0000313" key="2">
    <source>
        <dbReference type="EMBL" id="KAK3869578.1"/>
    </source>
</evidence>
<evidence type="ECO:0000256" key="1">
    <source>
        <dbReference type="SAM" id="MobiDB-lite"/>
    </source>
</evidence>
<accession>A0AAE1F943</accession>
<protein>
    <submittedName>
        <fullName evidence="2">Uncharacterized protein</fullName>
    </submittedName>
</protein>
<comment type="caution">
    <text evidence="2">The sequence shown here is derived from an EMBL/GenBank/DDBJ whole genome shotgun (WGS) entry which is preliminary data.</text>
</comment>
<feature type="region of interest" description="Disordered" evidence="1">
    <location>
        <begin position="49"/>
        <end position="86"/>
    </location>
</feature>
<name>A0AAE1F943_PETCI</name>
<feature type="compositionally biased region" description="Basic and acidic residues" evidence="1">
    <location>
        <begin position="67"/>
        <end position="86"/>
    </location>
</feature>
<gene>
    <name evidence="2" type="ORF">Pcinc_025131</name>
</gene>
<dbReference type="EMBL" id="JAWQEG010002818">
    <property type="protein sequence ID" value="KAK3869578.1"/>
    <property type="molecule type" value="Genomic_DNA"/>
</dbReference>
<reference evidence="2" key="1">
    <citation type="submission" date="2023-10" db="EMBL/GenBank/DDBJ databases">
        <title>Genome assemblies of two species of porcelain crab, Petrolisthes cinctipes and Petrolisthes manimaculis (Anomura: Porcellanidae).</title>
        <authorList>
            <person name="Angst P."/>
        </authorList>
    </citation>
    <scope>NUCLEOTIDE SEQUENCE</scope>
    <source>
        <strain evidence="2">PB745_01</strain>
        <tissue evidence="2">Gill</tissue>
    </source>
</reference>
<dbReference type="AlphaFoldDB" id="A0AAE1F943"/>
<sequence length="86" mass="9581">MGVRGITLDSYMASDSMQAIHLKETDWVGSWSTKSRAQGELEWQPASKKLRITLDNRPKPGSSQIISKREPGTRTPVAEKKKGPSR</sequence>
<evidence type="ECO:0000313" key="3">
    <source>
        <dbReference type="Proteomes" id="UP001286313"/>
    </source>
</evidence>
<dbReference type="Proteomes" id="UP001286313">
    <property type="component" value="Unassembled WGS sequence"/>
</dbReference>
<organism evidence="2 3">
    <name type="scientific">Petrolisthes cinctipes</name>
    <name type="common">Flat porcelain crab</name>
    <dbReference type="NCBI Taxonomy" id="88211"/>
    <lineage>
        <taxon>Eukaryota</taxon>
        <taxon>Metazoa</taxon>
        <taxon>Ecdysozoa</taxon>
        <taxon>Arthropoda</taxon>
        <taxon>Crustacea</taxon>
        <taxon>Multicrustacea</taxon>
        <taxon>Malacostraca</taxon>
        <taxon>Eumalacostraca</taxon>
        <taxon>Eucarida</taxon>
        <taxon>Decapoda</taxon>
        <taxon>Pleocyemata</taxon>
        <taxon>Anomura</taxon>
        <taxon>Galatheoidea</taxon>
        <taxon>Porcellanidae</taxon>
        <taxon>Petrolisthes</taxon>
    </lineage>
</organism>